<dbReference type="GO" id="GO:0032300">
    <property type="term" value="C:mismatch repair complex"/>
    <property type="evidence" value="ECO:0007669"/>
    <property type="project" value="InterPro"/>
</dbReference>
<evidence type="ECO:0008006" key="5">
    <source>
        <dbReference type="Google" id="ProtNLM"/>
    </source>
</evidence>
<reference evidence="4" key="1">
    <citation type="submission" date="2018-05" db="EMBL/GenBank/DDBJ databases">
        <authorList>
            <person name="Lanie J.A."/>
            <person name="Ng W.-L."/>
            <person name="Kazmierczak K.M."/>
            <person name="Andrzejewski T.M."/>
            <person name="Davidsen T.M."/>
            <person name="Wayne K.J."/>
            <person name="Tettelin H."/>
            <person name="Glass J.I."/>
            <person name="Rusch D."/>
            <person name="Podicherti R."/>
            <person name="Tsui H.-C.T."/>
            <person name="Winkler M.E."/>
        </authorList>
    </citation>
    <scope>NUCLEOTIDE SEQUENCE</scope>
</reference>
<dbReference type="Gene3D" id="3.30.565.10">
    <property type="entry name" value="Histidine kinase-like ATPase, C-terminal domain"/>
    <property type="match status" value="1"/>
</dbReference>
<dbReference type="InterPro" id="IPR014762">
    <property type="entry name" value="DNA_mismatch_repair_CS"/>
</dbReference>
<dbReference type="SUPFAM" id="SSF55874">
    <property type="entry name" value="ATPase domain of HSP90 chaperone/DNA topoisomerase II/histidine kinase"/>
    <property type="match status" value="1"/>
</dbReference>
<name>A0A382T1I2_9ZZZZ</name>
<evidence type="ECO:0000313" key="4">
    <source>
        <dbReference type="EMBL" id="SVD15258.1"/>
    </source>
</evidence>
<dbReference type="Pfam" id="PF13589">
    <property type="entry name" value="HATPase_c_3"/>
    <property type="match status" value="1"/>
</dbReference>
<dbReference type="PROSITE" id="PS00058">
    <property type="entry name" value="DNA_MISMATCH_REPAIR_1"/>
    <property type="match status" value="1"/>
</dbReference>
<dbReference type="InterPro" id="IPR036890">
    <property type="entry name" value="HATPase_C_sf"/>
</dbReference>
<dbReference type="PANTHER" id="PTHR10073:SF12">
    <property type="entry name" value="DNA MISMATCH REPAIR PROTEIN MLH1"/>
    <property type="match status" value="1"/>
</dbReference>
<dbReference type="AlphaFoldDB" id="A0A382T1I2"/>
<dbReference type="GO" id="GO:0005524">
    <property type="term" value="F:ATP binding"/>
    <property type="evidence" value="ECO:0007669"/>
    <property type="project" value="InterPro"/>
</dbReference>
<comment type="similarity">
    <text evidence="1">Belongs to the DNA mismatch repair MutL/HexB family.</text>
</comment>
<dbReference type="NCBIfam" id="TIGR00585">
    <property type="entry name" value="mutl"/>
    <property type="match status" value="1"/>
</dbReference>
<dbReference type="PANTHER" id="PTHR10073">
    <property type="entry name" value="DNA MISMATCH REPAIR PROTEIN MLH, PMS, MUTL"/>
    <property type="match status" value="1"/>
</dbReference>
<dbReference type="InterPro" id="IPR002099">
    <property type="entry name" value="MutL/Mlh/PMS"/>
</dbReference>
<proteinExistence type="inferred from homology"/>
<dbReference type="FunFam" id="3.30.565.10:FF:000003">
    <property type="entry name" value="DNA mismatch repair endonuclease MutL"/>
    <property type="match status" value="1"/>
</dbReference>
<dbReference type="EMBL" id="UINC01132752">
    <property type="protein sequence ID" value="SVD15258.1"/>
    <property type="molecule type" value="Genomic_DNA"/>
</dbReference>
<dbReference type="GO" id="GO:0016887">
    <property type="term" value="F:ATP hydrolysis activity"/>
    <property type="evidence" value="ECO:0007669"/>
    <property type="project" value="InterPro"/>
</dbReference>
<feature type="non-terminal residue" evidence="4">
    <location>
        <position position="223"/>
    </location>
</feature>
<dbReference type="GO" id="GO:0030983">
    <property type="term" value="F:mismatched DNA binding"/>
    <property type="evidence" value="ECO:0007669"/>
    <property type="project" value="InterPro"/>
</dbReference>
<gene>
    <name evidence="4" type="ORF">METZ01_LOCUS368112</name>
</gene>
<organism evidence="4">
    <name type="scientific">marine metagenome</name>
    <dbReference type="NCBI Taxonomy" id="408172"/>
    <lineage>
        <taxon>unclassified sequences</taxon>
        <taxon>metagenomes</taxon>
        <taxon>ecological metagenomes</taxon>
    </lineage>
</organism>
<dbReference type="CDD" id="cd16926">
    <property type="entry name" value="HATPase_MutL-MLH-PMS-like"/>
    <property type="match status" value="1"/>
</dbReference>
<keyword evidence="3" id="KW-0234">DNA repair</keyword>
<sequence length="223" mass="24413">MASIRILPDRVANQIAAGEVVERPAAVVKELVENSIDACATSIEVEYRNGGKAYIRVEDDGEGMNADEALLCLERHATSKIREADDLLTVTSLGFRGEALPSIASVSRFTLRTRARGEEGGREVYVNGGKLLHNKDCGMPEGTRIEVAQLFNSVPARRKFLKTDATEAAHVCHLARLYALAQPEIAFTLLEGGRTIFRSPTCEDLQDRVREIFGKGLAECLEP</sequence>
<evidence type="ECO:0000256" key="3">
    <source>
        <dbReference type="ARBA" id="ARBA00023204"/>
    </source>
</evidence>
<accession>A0A382T1I2</accession>
<dbReference type="GO" id="GO:0140664">
    <property type="term" value="F:ATP-dependent DNA damage sensor activity"/>
    <property type="evidence" value="ECO:0007669"/>
    <property type="project" value="InterPro"/>
</dbReference>
<evidence type="ECO:0000256" key="2">
    <source>
        <dbReference type="ARBA" id="ARBA00022763"/>
    </source>
</evidence>
<keyword evidence="2" id="KW-0227">DNA damage</keyword>
<dbReference type="InterPro" id="IPR038973">
    <property type="entry name" value="MutL/Mlh/Pms-like"/>
</dbReference>
<dbReference type="GO" id="GO:0006298">
    <property type="term" value="P:mismatch repair"/>
    <property type="evidence" value="ECO:0007669"/>
    <property type="project" value="InterPro"/>
</dbReference>
<evidence type="ECO:0000256" key="1">
    <source>
        <dbReference type="ARBA" id="ARBA00006082"/>
    </source>
</evidence>
<protein>
    <recommendedName>
        <fullName evidence="5">DNA mismatch repair protein S5 domain-containing protein</fullName>
    </recommendedName>
</protein>